<sequence>MRWRRNPTFRIPFENQDFADYQYSPDHPNYYGHNYFVCTNNQGSDFSGYPSYPLGYPNDRFSYPYLRFMCDTGTFDDTPRLKYFGDDSVKAIVVSLKSECLAGDEAL</sequence>
<gene>
    <name evidence="1" type="ORF">G5I_09268</name>
</gene>
<proteinExistence type="predicted"/>
<organism evidence="2">
    <name type="scientific">Acromyrmex echinatior</name>
    <name type="common">Panamanian leafcutter ant</name>
    <name type="synonym">Acromyrmex octospinosus echinatior</name>
    <dbReference type="NCBI Taxonomy" id="103372"/>
    <lineage>
        <taxon>Eukaryota</taxon>
        <taxon>Metazoa</taxon>
        <taxon>Ecdysozoa</taxon>
        <taxon>Arthropoda</taxon>
        <taxon>Hexapoda</taxon>
        <taxon>Insecta</taxon>
        <taxon>Pterygota</taxon>
        <taxon>Neoptera</taxon>
        <taxon>Endopterygota</taxon>
        <taxon>Hymenoptera</taxon>
        <taxon>Apocrita</taxon>
        <taxon>Aculeata</taxon>
        <taxon>Formicoidea</taxon>
        <taxon>Formicidae</taxon>
        <taxon>Myrmicinae</taxon>
        <taxon>Acromyrmex</taxon>
    </lineage>
</organism>
<reference evidence="1" key="1">
    <citation type="submission" date="2011-02" db="EMBL/GenBank/DDBJ databases">
        <title>The genome of the leaf-cutting ant Acromyrmex echinatior suggests key adaptations to social evolution and fungus farming.</title>
        <authorList>
            <person name="Nygaard S."/>
            <person name="Zhang G."/>
        </authorList>
    </citation>
    <scope>NUCLEOTIDE SEQUENCE</scope>
</reference>
<protein>
    <submittedName>
        <fullName evidence="1">Uncharacterized protein</fullName>
    </submittedName>
</protein>
<evidence type="ECO:0000313" key="2">
    <source>
        <dbReference type="Proteomes" id="UP000007755"/>
    </source>
</evidence>
<dbReference type="AlphaFoldDB" id="F4WTR7"/>
<evidence type="ECO:0000313" key="1">
    <source>
        <dbReference type="EMBL" id="EGI62382.1"/>
    </source>
</evidence>
<accession>F4WTR7</accession>
<dbReference type="InParanoid" id="F4WTR7"/>
<keyword evidence="2" id="KW-1185">Reference proteome</keyword>
<name>F4WTR7_ACREC</name>
<dbReference type="EMBL" id="GL888344">
    <property type="protein sequence ID" value="EGI62382.1"/>
    <property type="molecule type" value="Genomic_DNA"/>
</dbReference>
<dbReference type="Proteomes" id="UP000007755">
    <property type="component" value="Unassembled WGS sequence"/>
</dbReference>